<feature type="region of interest" description="Disordered" evidence="1">
    <location>
        <begin position="23"/>
        <end position="51"/>
    </location>
</feature>
<dbReference type="OrthoDB" id="10621993at2759"/>
<comment type="caution">
    <text evidence="2">The sequence shown here is derived from an EMBL/GenBank/DDBJ whole genome shotgun (WGS) entry which is preliminary data.</text>
</comment>
<reference evidence="2 3" key="1">
    <citation type="submission" date="2016-07" db="EMBL/GenBank/DDBJ databases">
        <title>Pervasive Adenine N6-methylation of Active Genes in Fungi.</title>
        <authorList>
            <consortium name="DOE Joint Genome Institute"/>
            <person name="Mondo S.J."/>
            <person name="Dannebaum R.O."/>
            <person name="Kuo R.C."/>
            <person name="Labutti K."/>
            <person name="Haridas S."/>
            <person name="Kuo A."/>
            <person name="Salamov A."/>
            <person name="Ahrendt S.R."/>
            <person name="Lipzen A."/>
            <person name="Sullivan W."/>
            <person name="Andreopoulos W.B."/>
            <person name="Clum A."/>
            <person name="Lindquist E."/>
            <person name="Daum C."/>
            <person name="Ramamoorthy G.K."/>
            <person name="Gryganskyi A."/>
            <person name="Culley D."/>
            <person name="Magnuson J.K."/>
            <person name="James T.Y."/>
            <person name="O'Malley M.A."/>
            <person name="Stajich J.E."/>
            <person name="Spatafora J.W."/>
            <person name="Visel A."/>
            <person name="Grigoriev I.V."/>
        </authorList>
    </citation>
    <scope>NUCLEOTIDE SEQUENCE [LARGE SCALE GENOMIC DNA]</scope>
    <source>
        <strain evidence="2 3">PL171</strain>
    </source>
</reference>
<name>A0A1Y2HXN5_9FUNG</name>
<feature type="compositionally biased region" description="Acidic residues" evidence="1">
    <location>
        <begin position="132"/>
        <end position="141"/>
    </location>
</feature>
<dbReference type="AlphaFoldDB" id="A0A1Y2HXN5"/>
<dbReference type="Proteomes" id="UP000193411">
    <property type="component" value="Unassembled WGS sequence"/>
</dbReference>
<accession>A0A1Y2HXN5</accession>
<evidence type="ECO:0000313" key="3">
    <source>
        <dbReference type="Proteomes" id="UP000193411"/>
    </source>
</evidence>
<organism evidence="2 3">
    <name type="scientific">Catenaria anguillulae PL171</name>
    <dbReference type="NCBI Taxonomy" id="765915"/>
    <lineage>
        <taxon>Eukaryota</taxon>
        <taxon>Fungi</taxon>
        <taxon>Fungi incertae sedis</taxon>
        <taxon>Blastocladiomycota</taxon>
        <taxon>Blastocladiomycetes</taxon>
        <taxon>Blastocladiales</taxon>
        <taxon>Catenariaceae</taxon>
        <taxon>Catenaria</taxon>
    </lineage>
</organism>
<feature type="region of interest" description="Disordered" evidence="1">
    <location>
        <begin position="128"/>
        <end position="159"/>
    </location>
</feature>
<dbReference type="EMBL" id="MCFL01000005">
    <property type="protein sequence ID" value="ORZ39320.1"/>
    <property type="molecule type" value="Genomic_DNA"/>
</dbReference>
<sequence length="159" mass="16719">MPGGKHAVNKAYTYKPRLSRAHKKRVVAAKTATSGGIVKRKSSTSGVIPSNIEKSNKKRANRGLARAIEKLKESGAFNKATKSGAVAGSSAGKKAVAKDVDGDVEMKEAEHEIIVTKKAKAPKKATAAAAVADDDSMDVDAEPAAKPAVRRSTRRSLKK</sequence>
<protein>
    <submittedName>
        <fullName evidence="2">Uncharacterized protein</fullName>
    </submittedName>
</protein>
<evidence type="ECO:0000313" key="2">
    <source>
        <dbReference type="EMBL" id="ORZ39320.1"/>
    </source>
</evidence>
<keyword evidence="3" id="KW-1185">Reference proteome</keyword>
<proteinExistence type="predicted"/>
<gene>
    <name evidence="2" type="ORF">BCR44DRAFT_63240</name>
</gene>
<feature type="compositionally biased region" description="Basic residues" evidence="1">
    <location>
        <begin position="148"/>
        <end position="159"/>
    </location>
</feature>
<evidence type="ECO:0000256" key="1">
    <source>
        <dbReference type="SAM" id="MobiDB-lite"/>
    </source>
</evidence>